<dbReference type="InterPro" id="IPR018376">
    <property type="entry name" value="Enoyl-CoA_hyd/isom_CS"/>
</dbReference>
<dbReference type="Gene3D" id="3.90.226.10">
    <property type="entry name" value="2-enoyl-CoA Hydratase, Chain A, domain 1"/>
    <property type="match status" value="1"/>
</dbReference>
<evidence type="ECO:0000313" key="8">
    <source>
        <dbReference type="EMBL" id="MBN7772975.1"/>
    </source>
</evidence>
<comment type="similarity">
    <text evidence="2 7">Belongs to the enoyl-CoA hydratase/isomerase family.</text>
</comment>
<gene>
    <name evidence="8" type="ORF">JYB65_06350</name>
</gene>
<comment type="caution">
    <text evidence="8">The sequence shown here is derived from an EMBL/GenBank/DDBJ whole genome shotgun (WGS) entry which is preliminary data.</text>
</comment>
<dbReference type="GO" id="GO:0006635">
    <property type="term" value="P:fatty acid beta-oxidation"/>
    <property type="evidence" value="ECO:0007669"/>
    <property type="project" value="TreeGrafter"/>
</dbReference>
<comment type="subunit">
    <text evidence="3">Homotetramer.</text>
</comment>
<evidence type="ECO:0000256" key="4">
    <source>
        <dbReference type="ARBA" id="ARBA00023239"/>
    </source>
</evidence>
<organism evidence="8 9">
    <name type="scientific">Clostridium aminobutyricum</name>
    <dbReference type="NCBI Taxonomy" id="33953"/>
    <lineage>
        <taxon>Bacteria</taxon>
        <taxon>Bacillati</taxon>
        <taxon>Bacillota</taxon>
        <taxon>Clostridia</taxon>
        <taxon>Eubacteriales</taxon>
        <taxon>Clostridiaceae</taxon>
        <taxon>Clostridium</taxon>
    </lineage>
</organism>
<evidence type="ECO:0000256" key="3">
    <source>
        <dbReference type="ARBA" id="ARBA00011881"/>
    </source>
</evidence>
<dbReference type="PANTHER" id="PTHR11941">
    <property type="entry name" value="ENOYL-COA HYDRATASE-RELATED"/>
    <property type="match status" value="1"/>
</dbReference>
<dbReference type="RefSeq" id="WP_206581819.1">
    <property type="nucleotide sequence ID" value="NZ_JAFJZZ010000002.1"/>
</dbReference>
<dbReference type="FunFam" id="3.90.226.10:FF:000009">
    <property type="entry name" value="Carnitinyl-CoA dehydratase"/>
    <property type="match status" value="1"/>
</dbReference>
<comment type="pathway">
    <text evidence="1">Lipid metabolism; butanoate metabolism.</text>
</comment>
<comment type="catalytic activity">
    <reaction evidence="5">
        <text>a short-chain (3S)-3-hydroxyacyl-CoA = a short-chain (2E)-enoyl-CoA + H2O</text>
        <dbReference type="Rhea" id="RHEA:52664"/>
        <dbReference type="ChEBI" id="CHEBI:15377"/>
        <dbReference type="ChEBI" id="CHEBI:87488"/>
        <dbReference type="ChEBI" id="CHEBI:136760"/>
        <dbReference type="EC" id="4.2.1.150"/>
    </reaction>
</comment>
<dbReference type="CDD" id="cd06558">
    <property type="entry name" value="crotonase-like"/>
    <property type="match status" value="1"/>
</dbReference>
<keyword evidence="9" id="KW-1185">Reference proteome</keyword>
<dbReference type="PANTHER" id="PTHR11941:SF54">
    <property type="entry name" value="ENOYL-COA HYDRATASE, MITOCHONDRIAL"/>
    <property type="match status" value="1"/>
</dbReference>
<dbReference type="SUPFAM" id="SSF52096">
    <property type="entry name" value="ClpP/crotonase"/>
    <property type="match status" value="1"/>
</dbReference>
<dbReference type="FunFam" id="1.10.12.10:FF:000001">
    <property type="entry name" value="Probable enoyl-CoA hydratase, mitochondrial"/>
    <property type="match status" value="1"/>
</dbReference>
<reference evidence="8" key="1">
    <citation type="submission" date="2021-02" db="EMBL/GenBank/DDBJ databases">
        <title>Abyssanaerobacter marinus gen.nov., sp., nov, anaerobic bacterium isolated from the Onnuri vent field of Indian Ocean and suggestion of Mogibacteriaceae fam. nov., and proposal of reclassification of ambiguous this family's genus member.</title>
        <authorList>
            <person name="Kim Y.J."/>
            <person name="Yang J.-A."/>
        </authorList>
    </citation>
    <scope>NUCLEOTIDE SEQUENCE</scope>
    <source>
        <strain evidence="8">DSM 2634</strain>
    </source>
</reference>
<sequence>MSQVNLKKEDGIAVISIEKPEALNALSRTIIDEMDDYIEAIKNDDNVRCIIFYSEKNFAAGADIKDMAECSEEEARKFSFSPTYNKIAEVPIPTIAAIEGYALGGGMELAMAADIRIAGENAKMGFPEVTLGIFPGGGGTIRVPRIVGEAFAKELIFTGDVVTAERAFQMGLVNRVVKEEQVYDEAIKLAKRIAARGPLAIRMAKEIIRQGLDEPDQNKGIDIESEQWCKLFNTYDQREGMRAFIEKRKPVFKNR</sequence>
<evidence type="ECO:0000256" key="1">
    <source>
        <dbReference type="ARBA" id="ARBA00005086"/>
    </source>
</evidence>
<dbReference type="GO" id="GO:0018812">
    <property type="term" value="F:3-hydroxyacyl-CoA dehydratase activity"/>
    <property type="evidence" value="ECO:0007669"/>
    <property type="project" value="UniProtKB-EC"/>
</dbReference>
<evidence type="ECO:0000256" key="5">
    <source>
        <dbReference type="ARBA" id="ARBA00050624"/>
    </source>
</evidence>
<dbReference type="PROSITE" id="PS00166">
    <property type="entry name" value="ENOYL_COA_HYDRATASE"/>
    <property type="match status" value="1"/>
</dbReference>
<keyword evidence="4" id="KW-0456">Lyase</keyword>
<evidence type="ECO:0000256" key="2">
    <source>
        <dbReference type="ARBA" id="ARBA00005254"/>
    </source>
</evidence>
<name>A0A939IGA3_CLOAM</name>
<evidence type="ECO:0000313" key="9">
    <source>
        <dbReference type="Proteomes" id="UP000664545"/>
    </source>
</evidence>
<dbReference type="EC" id="4.2.1.150" evidence="6"/>
<protein>
    <recommendedName>
        <fullName evidence="6">short-chain-enoyl-CoA hydratase</fullName>
        <ecNumber evidence="6">4.2.1.150</ecNumber>
    </recommendedName>
</protein>
<dbReference type="InterPro" id="IPR014748">
    <property type="entry name" value="Enoyl-CoA_hydra_C"/>
</dbReference>
<accession>A0A939IGA3</accession>
<dbReference type="Proteomes" id="UP000664545">
    <property type="component" value="Unassembled WGS sequence"/>
</dbReference>
<dbReference type="InterPro" id="IPR029045">
    <property type="entry name" value="ClpP/crotonase-like_dom_sf"/>
</dbReference>
<dbReference type="EMBL" id="JAFJZZ010000002">
    <property type="protein sequence ID" value="MBN7772975.1"/>
    <property type="molecule type" value="Genomic_DNA"/>
</dbReference>
<evidence type="ECO:0000256" key="6">
    <source>
        <dbReference type="ARBA" id="ARBA00067035"/>
    </source>
</evidence>
<dbReference type="InterPro" id="IPR001753">
    <property type="entry name" value="Enoyl-CoA_hydra/iso"/>
</dbReference>
<dbReference type="Gene3D" id="1.10.12.10">
    <property type="entry name" value="Lyase 2-enoyl-coa Hydratase, Chain A, domain 2"/>
    <property type="match status" value="1"/>
</dbReference>
<proteinExistence type="inferred from homology"/>
<dbReference type="Pfam" id="PF00378">
    <property type="entry name" value="ECH_1"/>
    <property type="match status" value="1"/>
</dbReference>
<evidence type="ECO:0000256" key="7">
    <source>
        <dbReference type="RuleBase" id="RU003707"/>
    </source>
</evidence>
<dbReference type="AlphaFoldDB" id="A0A939IGA3"/>